<evidence type="ECO:0000313" key="3">
    <source>
        <dbReference type="EMBL" id="KIM42322.1"/>
    </source>
</evidence>
<dbReference type="OrthoDB" id="3341843at2759"/>
<keyword evidence="1" id="KW-1133">Transmembrane helix</keyword>
<sequence>MFEFASESLPSNSFVFVGQSVVLGTLVLLIYDYLCTFDQEVEYVWSRPSSVGRYLFVLNRYIPITSLILSYLVMKVPMSTAACHRVYTTITWLTVAGVCTAQVILYLRTIALWARNRWILRSLGILAVCTLAPCIVLSKIYTDSLHFGADHPDAPGECLLVHSNPIVFLDYVLLFISETIVVFLTLIRAYKHLRYSNSSWVHQLYERGIIFYFYLLAFTVLNTILSLVAPLSLKTTFSCPQLALHSIFCNRVIFIILSQQRDRDDTDFDTLPYSTEGIMMTSILDTYATRDELLPPRLR</sequence>
<dbReference type="EMBL" id="KN831778">
    <property type="protein sequence ID" value="KIM42322.1"/>
    <property type="molecule type" value="Genomic_DNA"/>
</dbReference>
<name>A0A0C2YMS7_HEBCY</name>
<proteinExistence type="predicted"/>
<dbReference type="InterPro" id="IPR045340">
    <property type="entry name" value="DUF6533"/>
</dbReference>
<reference evidence="3 4" key="1">
    <citation type="submission" date="2014-04" db="EMBL/GenBank/DDBJ databases">
        <authorList>
            <consortium name="DOE Joint Genome Institute"/>
            <person name="Kuo A."/>
            <person name="Gay G."/>
            <person name="Dore J."/>
            <person name="Kohler A."/>
            <person name="Nagy L.G."/>
            <person name="Floudas D."/>
            <person name="Copeland A."/>
            <person name="Barry K.W."/>
            <person name="Cichocki N."/>
            <person name="Veneault-Fourrey C."/>
            <person name="LaButti K."/>
            <person name="Lindquist E.A."/>
            <person name="Lipzen A."/>
            <person name="Lundell T."/>
            <person name="Morin E."/>
            <person name="Murat C."/>
            <person name="Sun H."/>
            <person name="Tunlid A."/>
            <person name="Henrissat B."/>
            <person name="Grigoriev I.V."/>
            <person name="Hibbett D.S."/>
            <person name="Martin F."/>
            <person name="Nordberg H.P."/>
            <person name="Cantor M.N."/>
            <person name="Hua S.X."/>
        </authorList>
    </citation>
    <scope>NUCLEOTIDE SEQUENCE [LARGE SCALE GENOMIC DNA]</scope>
    <source>
        <strain evidence="4">h7</strain>
    </source>
</reference>
<dbReference type="HOGENOM" id="CLU_035509_11_0_1"/>
<feature type="domain" description="DUF6533" evidence="2">
    <location>
        <begin position="23"/>
        <end position="64"/>
    </location>
</feature>
<organism evidence="3 4">
    <name type="scientific">Hebeloma cylindrosporum</name>
    <dbReference type="NCBI Taxonomy" id="76867"/>
    <lineage>
        <taxon>Eukaryota</taxon>
        <taxon>Fungi</taxon>
        <taxon>Dikarya</taxon>
        <taxon>Basidiomycota</taxon>
        <taxon>Agaricomycotina</taxon>
        <taxon>Agaricomycetes</taxon>
        <taxon>Agaricomycetidae</taxon>
        <taxon>Agaricales</taxon>
        <taxon>Agaricineae</taxon>
        <taxon>Hymenogastraceae</taxon>
        <taxon>Hebeloma</taxon>
    </lineage>
</organism>
<keyword evidence="4" id="KW-1185">Reference proteome</keyword>
<dbReference type="Pfam" id="PF20151">
    <property type="entry name" value="DUF6533"/>
    <property type="match status" value="1"/>
</dbReference>
<accession>A0A0C2YMS7</accession>
<feature type="transmembrane region" description="Helical" evidence="1">
    <location>
        <begin position="171"/>
        <end position="190"/>
    </location>
</feature>
<gene>
    <name evidence="3" type="ORF">M413DRAFT_444745</name>
</gene>
<dbReference type="AlphaFoldDB" id="A0A0C2YMS7"/>
<feature type="transmembrane region" description="Helical" evidence="1">
    <location>
        <begin position="119"/>
        <end position="141"/>
    </location>
</feature>
<feature type="transmembrane region" description="Helical" evidence="1">
    <location>
        <begin position="86"/>
        <end position="107"/>
    </location>
</feature>
<protein>
    <recommendedName>
        <fullName evidence="2">DUF6533 domain-containing protein</fullName>
    </recommendedName>
</protein>
<evidence type="ECO:0000313" key="4">
    <source>
        <dbReference type="Proteomes" id="UP000053424"/>
    </source>
</evidence>
<dbReference type="Proteomes" id="UP000053424">
    <property type="component" value="Unassembled WGS sequence"/>
</dbReference>
<keyword evidence="1" id="KW-0472">Membrane</keyword>
<keyword evidence="1" id="KW-0812">Transmembrane</keyword>
<reference evidence="4" key="2">
    <citation type="submission" date="2015-01" db="EMBL/GenBank/DDBJ databases">
        <title>Evolutionary Origins and Diversification of the Mycorrhizal Mutualists.</title>
        <authorList>
            <consortium name="DOE Joint Genome Institute"/>
            <consortium name="Mycorrhizal Genomics Consortium"/>
            <person name="Kohler A."/>
            <person name="Kuo A."/>
            <person name="Nagy L.G."/>
            <person name="Floudas D."/>
            <person name="Copeland A."/>
            <person name="Barry K.W."/>
            <person name="Cichocki N."/>
            <person name="Veneault-Fourrey C."/>
            <person name="LaButti K."/>
            <person name="Lindquist E.A."/>
            <person name="Lipzen A."/>
            <person name="Lundell T."/>
            <person name="Morin E."/>
            <person name="Murat C."/>
            <person name="Riley R."/>
            <person name="Ohm R."/>
            <person name="Sun H."/>
            <person name="Tunlid A."/>
            <person name="Henrissat B."/>
            <person name="Grigoriev I.V."/>
            <person name="Hibbett D.S."/>
            <person name="Martin F."/>
        </authorList>
    </citation>
    <scope>NUCLEOTIDE SEQUENCE [LARGE SCALE GENOMIC DNA]</scope>
    <source>
        <strain evidence="4">h7</strain>
    </source>
</reference>
<feature type="transmembrane region" description="Helical" evidence="1">
    <location>
        <begin position="14"/>
        <end position="34"/>
    </location>
</feature>
<evidence type="ECO:0000259" key="2">
    <source>
        <dbReference type="Pfam" id="PF20151"/>
    </source>
</evidence>
<evidence type="ECO:0000256" key="1">
    <source>
        <dbReference type="SAM" id="Phobius"/>
    </source>
</evidence>
<feature type="transmembrane region" description="Helical" evidence="1">
    <location>
        <begin position="54"/>
        <end position="74"/>
    </location>
</feature>
<feature type="transmembrane region" description="Helical" evidence="1">
    <location>
        <begin position="211"/>
        <end position="233"/>
    </location>
</feature>